<dbReference type="InterPro" id="IPR047057">
    <property type="entry name" value="MerR_fam"/>
</dbReference>
<evidence type="ECO:0000256" key="4">
    <source>
        <dbReference type="ARBA" id="ARBA00023163"/>
    </source>
</evidence>
<protein>
    <submittedName>
        <fullName evidence="7">DNA-binding transcriptional regulator, MerR family</fullName>
    </submittedName>
</protein>
<evidence type="ECO:0000259" key="6">
    <source>
        <dbReference type="PROSITE" id="PS50937"/>
    </source>
</evidence>
<dbReference type="RefSeq" id="WP_091831137.1">
    <property type="nucleotide sequence ID" value="NZ_FNZK01000008.1"/>
</dbReference>
<dbReference type="GO" id="GO:0003677">
    <property type="term" value="F:DNA binding"/>
    <property type="evidence" value="ECO:0007669"/>
    <property type="project" value="UniProtKB-KW"/>
</dbReference>
<evidence type="ECO:0000256" key="2">
    <source>
        <dbReference type="ARBA" id="ARBA00023015"/>
    </source>
</evidence>
<keyword evidence="3 7" id="KW-0238">DNA-binding</keyword>
<dbReference type="Pfam" id="PF13411">
    <property type="entry name" value="MerR_1"/>
    <property type="match status" value="1"/>
</dbReference>
<keyword evidence="5" id="KW-0175">Coiled coil</keyword>
<dbReference type="PANTHER" id="PTHR30204:SF69">
    <property type="entry name" value="MERR-FAMILY TRANSCRIPTIONAL REGULATOR"/>
    <property type="match status" value="1"/>
</dbReference>
<dbReference type="GO" id="GO:0003700">
    <property type="term" value="F:DNA-binding transcription factor activity"/>
    <property type="evidence" value="ECO:0007669"/>
    <property type="project" value="InterPro"/>
</dbReference>
<reference evidence="7 8" key="1">
    <citation type="submission" date="2016-10" db="EMBL/GenBank/DDBJ databases">
        <authorList>
            <person name="de Groot N.N."/>
        </authorList>
    </citation>
    <scope>NUCLEOTIDE SEQUENCE [LARGE SCALE GENOMIC DNA]</scope>
    <source>
        <strain evidence="7 8">DSM 2179</strain>
    </source>
</reference>
<evidence type="ECO:0000256" key="1">
    <source>
        <dbReference type="ARBA" id="ARBA00022491"/>
    </source>
</evidence>
<dbReference type="AlphaFoldDB" id="A0A1H6Z977"/>
<evidence type="ECO:0000256" key="3">
    <source>
        <dbReference type="ARBA" id="ARBA00023125"/>
    </source>
</evidence>
<sequence length="120" mass="14080">MNYSIGQFSKLIDLSAPTLRYYEKENLLIVHRDKSGRRFYTTDDIAWILFIKKLKNTGMSIKDITKYALLRYQGDSSIAQRLEILEKQKLKATVEKEKWETNLGNLEEKIAIYKSKLQST</sequence>
<gene>
    <name evidence="7" type="ORF">SAMN05660742_10853</name>
</gene>
<dbReference type="PROSITE" id="PS50937">
    <property type="entry name" value="HTH_MERR_2"/>
    <property type="match status" value="1"/>
</dbReference>
<dbReference type="EMBL" id="FNZK01000008">
    <property type="protein sequence ID" value="SEJ46110.1"/>
    <property type="molecule type" value="Genomic_DNA"/>
</dbReference>
<keyword evidence="1" id="KW-0678">Repressor</keyword>
<evidence type="ECO:0000313" key="8">
    <source>
        <dbReference type="Proteomes" id="UP000199662"/>
    </source>
</evidence>
<dbReference type="SMART" id="SM00422">
    <property type="entry name" value="HTH_MERR"/>
    <property type="match status" value="1"/>
</dbReference>
<accession>A0A1H6Z977</accession>
<dbReference type="SUPFAM" id="SSF46955">
    <property type="entry name" value="Putative DNA-binding domain"/>
    <property type="match status" value="1"/>
</dbReference>
<dbReference type="CDD" id="cd01109">
    <property type="entry name" value="HTH_YyaN"/>
    <property type="match status" value="1"/>
</dbReference>
<keyword evidence="8" id="KW-1185">Reference proteome</keyword>
<feature type="coiled-coil region" evidence="5">
    <location>
        <begin position="82"/>
        <end position="116"/>
    </location>
</feature>
<keyword evidence="2" id="KW-0805">Transcription regulation</keyword>
<feature type="domain" description="HTH merR-type" evidence="6">
    <location>
        <begin position="2"/>
        <end position="70"/>
    </location>
</feature>
<keyword evidence="4" id="KW-0804">Transcription</keyword>
<evidence type="ECO:0000313" key="7">
    <source>
        <dbReference type="EMBL" id="SEJ46110.1"/>
    </source>
</evidence>
<evidence type="ECO:0000256" key="5">
    <source>
        <dbReference type="SAM" id="Coils"/>
    </source>
</evidence>
<dbReference type="PANTHER" id="PTHR30204">
    <property type="entry name" value="REDOX-CYCLING DRUG-SENSING TRANSCRIPTIONAL ACTIVATOR SOXR"/>
    <property type="match status" value="1"/>
</dbReference>
<name>A0A1H6Z977_9FIRM</name>
<organism evidence="7 8">
    <name type="scientific">Propionispira arboris</name>
    <dbReference type="NCBI Taxonomy" id="84035"/>
    <lineage>
        <taxon>Bacteria</taxon>
        <taxon>Bacillati</taxon>
        <taxon>Bacillota</taxon>
        <taxon>Negativicutes</taxon>
        <taxon>Selenomonadales</taxon>
        <taxon>Selenomonadaceae</taxon>
        <taxon>Propionispira</taxon>
    </lineage>
</organism>
<dbReference type="Proteomes" id="UP000199662">
    <property type="component" value="Unassembled WGS sequence"/>
</dbReference>
<dbReference type="STRING" id="84035.SAMN05660742_10853"/>
<proteinExistence type="predicted"/>
<dbReference type="PRINTS" id="PR00040">
    <property type="entry name" value="HTHMERR"/>
</dbReference>
<dbReference type="PROSITE" id="PS00552">
    <property type="entry name" value="HTH_MERR_1"/>
    <property type="match status" value="1"/>
</dbReference>
<dbReference type="InterPro" id="IPR009061">
    <property type="entry name" value="DNA-bd_dom_put_sf"/>
</dbReference>
<dbReference type="Gene3D" id="1.10.1660.10">
    <property type="match status" value="1"/>
</dbReference>
<dbReference type="InterPro" id="IPR000551">
    <property type="entry name" value="MerR-type_HTH_dom"/>
</dbReference>